<name>A0A0F9DQC7_9ZZZZ</name>
<dbReference type="Pfam" id="PF10050">
    <property type="entry name" value="DUF2284"/>
    <property type="match status" value="1"/>
</dbReference>
<dbReference type="EMBL" id="LAZR01030645">
    <property type="protein sequence ID" value="KKL55986.1"/>
    <property type="molecule type" value="Genomic_DNA"/>
</dbReference>
<dbReference type="InterPro" id="IPR019271">
    <property type="entry name" value="DUF2284_metal-binding"/>
</dbReference>
<dbReference type="AlphaFoldDB" id="A0A0F9DQC7"/>
<proteinExistence type="predicted"/>
<accession>A0A0F9DQC7</accession>
<evidence type="ECO:0008006" key="2">
    <source>
        <dbReference type="Google" id="ProtNLM"/>
    </source>
</evidence>
<protein>
    <recommendedName>
        <fullName evidence="2">DUF2284 domain-containing protein</fullName>
    </recommendedName>
</protein>
<reference evidence="1" key="1">
    <citation type="journal article" date="2015" name="Nature">
        <title>Complex archaea that bridge the gap between prokaryotes and eukaryotes.</title>
        <authorList>
            <person name="Spang A."/>
            <person name="Saw J.H."/>
            <person name="Jorgensen S.L."/>
            <person name="Zaremba-Niedzwiedzka K."/>
            <person name="Martijn J."/>
            <person name="Lind A.E."/>
            <person name="van Eijk R."/>
            <person name="Schleper C."/>
            <person name="Guy L."/>
            <person name="Ettema T.J."/>
        </authorList>
    </citation>
    <scope>NUCLEOTIDE SEQUENCE</scope>
</reference>
<sequence>MSPKHWDLQQRKSKPDKEANLARLKAFYGDENYKEIFIGPPYVTPLGRYKLPINFYSQITIAGGPLHTIPFTPHARLKCQNCGLFNRGTLCPPRLSNSFPQFETIKLAKKWITESKVVLIFIWRNDGTRPWKIDWDEVAHIEFLKVEGRRLKGVEHASAKALTKVMKDLENEVNDALPKGSRAHAFIPGNCDICGRYCPLRDYPKAKCNKGGMPSMESIGIDVYKLLDEFHIDWKYPVGQFLTQVTMLVIRRADD</sequence>
<evidence type="ECO:0000313" key="1">
    <source>
        <dbReference type="EMBL" id="KKL55986.1"/>
    </source>
</evidence>
<gene>
    <name evidence="1" type="ORF">LCGC14_2249920</name>
</gene>
<organism evidence="1">
    <name type="scientific">marine sediment metagenome</name>
    <dbReference type="NCBI Taxonomy" id="412755"/>
    <lineage>
        <taxon>unclassified sequences</taxon>
        <taxon>metagenomes</taxon>
        <taxon>ecological metagenomes</taxon>
    </lineage>
</organism>
<comment type="caution">
    <text evidence="1">The sequence shown here is derived from an EMBL/GenBank/DDBJ whole genome shotgun (WGS) entry which is preliminary data.</text>
</comment>